<accession>A0ABP0QXR0</accession>
<dbReference type="InterPro" id="IPR027471">
    <property type="entry name" value="YbeD-like_sf"/>
</dbReference>
<gene>
    <name evidence="1" type="ORF">CCMP2556_LOCUS44212</name>
</gene>
<evidence type="ECO:0000313" key="2">
    <source>
        <dbReference type="Proteomes" id="UP001642484"/>
    </source>
</evidence>
<dbReference type="EMBL" id="CAXAMN010025062">
    <property type="protein sequence ID" value="CAK9092348.1"/>
    <property type="molecule type" value="Genomic_DNA"/>
</dbReference>
<organism evidence="1 2">
    <name type="scientific">Durusdinium trenchii</name>
    <dbReference type="NCBI Taxonomy" id="1381693"/>
    <lineage>
        <taxon>Eukaryota</taxon>
        <taxon>Sar</taxon>
        <taxon>Alveolata</taxon>
        <taxon>Dinophyceae</taxon>
        <taxon>Suessiales</taxon>
        <taxon>Symbiodiniaceae</taxon>
        <taxon>Durusdinium</taxon>
    </lineage>
</organism>
<dbReference type="InterPro" id="IPR007454">
    <property type="entry name" value="UPF0250_YbeD-like"/>
</dbReference>
<dbReference type="Pfam" id="PF04359">
    <property type="entry name" value="DUF493"/>
    <property type="match status" value="1"/>
</dbReference>
<protein>
    <submittedName>
        <fullName evidence="1">Uncharacterized protein</fullName>
    </submittedName>
</protein>
<evidence type="ECO:0000313" key="1">
    <source>
        <dbReference type="EMBL" id="CAK9092348.1"/>
    </source>
</evidence>
<proteinExistence type="predicted"/>
<dbReference type="Proteomes" id="UP001642484">
    <property type="component" value="Unassembled WGS sequence"/>
</dbReference>
<dbReference type="SUPFAM" id="SSF117991">
    <property type="entry name" value="YbeD/HP0495-like"/>
    <property type="match status" value="1"/>
</dbReference>
<comment type="caution">
    <text evidence="1">The sequence shown here is derived from an EMBL/GenBank/DDBJ whole genome shotgun (WGS) entry which is preliminary data.</text>
</comment>
<name>A0ABP0QXR0_9DINO</name>
<dbReference type="Gene3D" id="3.30.70.260">
    <property type="match status" value="1"/>
</dbReference>
<keyword evidence="2" id="KW-1185">Reference proteome</keyword>
<sequence>MVSVSGWHQRTCLFVANLFAGQSHRGQLPRLVVPRAEGVSNLGHAPPRRPVRDVSANRSSRHLANLLPAVLWRKSGRWLRACRAQRGAEEPRKVNIYKDVQPAQPEPAQPAPGGVIEDVVYVFVNSKEDKAEAMSDDVLDRVNTVTRAHQGLYKVPEGVPDTEHGVGAITGALTSFPAEHVFQVVGKTPSDAEREEFLIEVKGAVQAHTAELREEGLSVQSRMGGRYTSVQIRQTIHLAEQINAVLGALKSLPKVVMCF</sequence>
<reference evidence="1 2" key="1">
    <citation type="submission" date="2024-02" db="EMBL/GenBank/DDBJ databases">
        <authorList>
            <person name="Chen Y."/>
            <person name="Shah S."/>
            <person name="Dougan E. K."/>
            <person name="Thang M."/>
            <person name="Chan C."/>
        </authorList>
    </citation>
    <scope>NUCLEOTIDE SEQUENCE [LARGE SCALE GENOMIC DNA]</scope>
</reference>